<keyword evidence="3" id="KW-0813">Transport</keyword>
<comment type="subcellular location">
    <subcellularLocation>
        <location evidence="1">Cell membrane</location>
        <topology evidence="1">Multi-pass membrane protein</topology>
    </subcellularLocation>
</comment>
<proteinExistence type="inferred from homology"/>
<accession>A0A0S4WGX1</accession>
<dbReference type="EMBL" id="LN899827">
    <property type="protein sequence ID" value="CUV46032.1"/>
    <property type="molecule type" value="Genomic_DNA"/>
</dbReference>
<evidence type="ECO:0000256" key="7">
    <source>
        <dbReference type="ARBA" id="ARBA00023136"/>
    </source>
</evidence>
<feature type="transmembrane region" description="Helical" evidence="9">
    <location>
        <begin position="271"/>
        <end position="293"/>
    </location>
</feature>
<dbReference type="PANTHER" id="PTHR34979:SF1">
    <property type="entry name" value="INNER MEMBRANE PROTEIN YGAZ"/>
    <property type="match status" value="1"/>
</dbReference>
<dbReference type="InterPro" id="IPR011606">
    <property type="entry name" value="Brnchd-chn_aa_trnsp_permease"/>
</dbReference>
<evidence type="ECO:0000256" key="4">
    <source>
        <dbReference type="ARBA" id="ARBA00022475"/>
    </source>
</evidence>
<feature type="transmembrane region" description="Helical" evidence="9">
    <location>
        <begin position="179"/>
        <end position="195"/>
    </location>
</feature>
<dbReference type="PANTHER" id="PTHR34979">
    <property type="entry name" value="INNER MEMBRANE PROTEIN YGAZ"/>
    <property type="match status" value="1"/>
</dbReference>
<feature type="transmembrane region" description="Helical" evidence="9">
    <location>
        <begin position="87"/>
        <end position="108"/>
    </location>
</feature>
<keyword evidence="6 9" id="KW-1133">Transmembrane helix</keyword>
<evidence type="ECO:0000256" key="2">
    <source>
        <dbReference type="ARBA" id="ARBA00010735"/>
    </source>
</evidence>
<keyword evidence="4" id="KW-1003">Cell membrane</keyword>
<gene>
    <name evidence="10" type="ORF">TO10_v1_490055</name>
</gene>
<name>A0A0S4WGX1_RALSL</name>
<evidence type="ECO:0000256" key="3">
    <source>
        <dbReference type="ARBA" id="ARBA00022448"/>
    </source>
</evidence>
<organism evidence="10">
    <name type="scientific">Ralstonia solanacearum</name>
    <name type="common">Pseudomonas solanacearum</name>
    <dbReference type="NCBI Taxonomy" id="305"/>
    <lineage>
        <taxon>Bacteria</taxon>
        <taxon>Pseudomonadati</taxon>
        <taxon>Pseudomonadota</taxon>
        <taxon>Betaproteobacteria</taxon>
        <taxon>Burkholderiales</taxon>
        <taxon>Burkholderiaceae</taxon>
        <taxon>Ralstonia</taxon>
        <taxon>Ralstonia solanacearum species complex</taxon>
    </lineage>
</organism>
<feature type="transmembrane region" description="Helical" evidence="9">
    <location>
        <begin position="202"/>
        <end position="222"/>
    </location>
</feature>
<reference evidence="10" key="1">
    <citation type="submission" date="2015-10" db="EMBL/GenBank/DDBJ databases">
        <authorList>
            <person name="Gilbert D.G."/>
        </authorList>
    </citation>
    <scope>NUCLEOTIDE SEQUENCE</scope>
    <source>
        <strain evidence="10">Phyl III-seqv23</strain>
    </source>
</reference>
<evidence type="ECO:0000256" key="9">
    <source>
        <dbReference type="SAM" id="Phobius"/>
    </source>
</evidence>
<feature type="compositionally biased region" description="Basic and acidic residues" evidence="8">
    <location>
        <begin position="226"/>
        <end position="237"/>
    </location>
</feature>
<evidence type="ECO:0000256" key="5">
    <source>
        <dbReference type="ARBA" id="ARBA00022692"/>
    </source>
</evidence>
<dbReference type="GO" id="GO:1903785">
    <property type="term" value="P:L-valine transmembrane transport"/>
    <property type="evidence" value="ECO:0007669"/>
    <property type="project" value="TreeGrafter"/>
</dbReference>
<comment type="similarity">
    <text evidence="2">Belongs to the AzlC family.</text>
</comment>
<feature type="compositionally biased region" description="Low complexity" evidence="8">
    <location>
        <begin position="246"/>
        <end position="256"/>
    </location>
</feature>
<feature type="transmembrane region" description="Helical" evidence="9">
    <location>
        <begin position="305"/>
        <end position="324"/>
    </location>
</feature>
<sequence>MALARWGAALQRRWQAIDPAERAGFVAGARFYVGSLPPVFAWGLVTGVAMSKSVLTIPQAIGMTLLVYAGSSQLAVLPLMAAGLPVWTVLLTAFIVNVRFIIFSAGLMQHFSHLPFGRRVLIGFFNGDLPFVLFSQRYPGPGPERGKEGYLWGMALANWTIWQVSSLLGIVGASLFPDAWGLALAGTLALIPVMVSTIRSRATLMAVAVAAVLALVALQAAVPAEPGDRRGGRDGGRPGRRRSHRSPAMAAPRRAAGAVRAEGGAVSTLDIWLTIFGMTIVTIVTRALFLMVGDRLTLPMRVQHALRFAPAAALAAIVLPDLLWNHGGFDASWTNPRLMAGIAATAFYVATRRMLGMICVGMGVYTVLRLWG</sequence>
<dbReference type="Pfam" id="PF05437">
    <property type="entry name" value="AzlD"/>
    <property type="match status" value="1"/>
</dbReference>
<feature type="region of interest" description="Disordered" evidence="8">
    <location>
        <begin position="225"/>
        <end position="256"/>
    </location>
</feature>
<dbReference type="InterPro" id="IPR008407">
    <property type="entry name" value="Brnchd-chn_aa_trnsp_AzlD"/>
</dbReference>
<evidence type="ECO:0000313" key="10">
    <source>
        <dbReference type="EMBL" id="CUV46032.1"/>
    </source>
</evidence>
<dbReference type="AlphaFoldDB" id="A0A0S4WGX1"/>
<evidence type="ECO:0000256" key="6">
    <source>
        <dbReference type="ARBA" id="ARBA00022989"/>
    </source>
</evidence>
<dbReference type="Pfam" id="PF03591">
    <property type="entry name" value="AzlC"/>
    <property type="match status" value="1"/>
</dbReference>
<keyword evidence="7 9" id="KW-0472">Membrane</keyword>
<dbReference type="GO" id="GO:0005886">
    <property type="term" value="C:plasma membrane"/>
    <property type="evidence" value="ECO:0007669"/>
    <property type="project" value="UniProtKB-SubCell"/>
</dbReference>
<evidence type="ECO:0000256" key="1">
    <source>
        <dbReference type="ARBA" id="ARBA00004651"/>
    </source>
</evidence>
<feature type="transmembrane region" description="Helical" evidence="9">
    <location>
        <begin position="344"/>
        <end position="368"/>
    </location>
</feature>
<feature type="transmembrane region" description="Helical" evidence="9">
    <location>
        <begin position="150"/>
        <end position="173"/>
    </location>
</feature>
<evidence type="ECO:0000256" key="8">
    <source>
        <dbReference type="SAM" id="MobiDB-lite"/>
    </source>
</evidence>
<keyword evidence="5 9" id="KW-0812">Transmembrane</keyword>
<protein>
    <submittedName>
        <fullName evidence="10">Branched-chain amino acid permease transmembrane protein (Modular protein)</fullName>
    </submittedName>
</protein>